<organism evidence="1 2">
    <name type="scientific">Lentilactobacillus senioris DSM 24302 = JCM 17472</name>
    <dbReference type="NCBI Taxonomy" id="1423802"/>
    <lineage>
        <taxon>Bacteria</taxon>
        <taxon>Bacillati</taxon>
        <taxon>Bacillota</taxon>
        <taxon>Bacilli</taxon>
        <taxon>Lactobacillales</taxon>
        <taxon>Lactobacillaceae</taxon>
        <taxon>Lentilactobacillus</taxon>
    </lineage>
</organism>
<dbReference type="EMBL" id="AYZR01000008">
    <property type="protein sequence ID" value="KRM93923.1"/>
    <property type="molecule type" value="Genomic_DNA"/>
</dbReference>
<evidence type="ECO:0000313" key="1">
    <source>
        <dbReference type="EMBL" id="KRM93923.1"/>
    </source>
</evidence>
<dbReference type="STRING" id="1423802.FC56_GL000644"/>
<dbReference type="SUPFAM" id="SSF89360">
    <property type="entry name" value="HesB-like domain"/>
    <property type="match status" value="1"/>
</dbReference>
<dbReference type="PATRIC" id="fig|1423802.4.peg.654"/>
<protein>
    <submittedName>
        <fullName evidence="1">HesB-like protein</fullName>
    </submittedName>
</protein>
<evidence type="ECO:0000313" key="2">
    <source>
        <dbReference type="Proteomes" id="UP000051256"/>
    </source>
</evidence>
<keyword evidence="2" id="KW-1185">Reference proteome</keyword>
<dbReference type="AlphaFoldDB" id="A0A0R2D2M6"/>
<comment type="caution">
    <text evidence="1">The sequence shown here is derived from an EMBL/GenBank/DDBJ whole genome shotgun (WGS) entry which is preliminary data.</text>
</comment>
<proteinExistence type="predicted"/>
<accession>A0A0R2D2M6</accession>
<reference evidence="1 2" key="1">
    <citation type="journal article" date="2015" name="Genome Announc.">
        <title>Expanding the biotechnology potential of lactobacilli through comparative genomics of 213 strains and associated genera.</title>
        <authorList>
            <person name="Sun Z."/>
            <person name="Harris H.M."/>
            <person name="McCann A."/>
            <person name="Guo C."/>
            <person name="Argimon S."/>
            <person name="Zhang W."/>
            <person name="Yang X."/>
            <person name="Jeffery I.B."/>
            <person name="Cooney J.C."/>
            <person name="Kagawa T.F."/>
            <person name="Liu W."/>
            <person name="Song Y."/>
            <person name="Salvetti E."/>
            <person name="Wrobel A."/>
            <person name="Rasinkangas P."/>
            <person name="Parkhill J."/>
            <person name="Rea M.C."/>
            <person name="O'Sullivan O."/>
            <person name="Ritari J."/>
            <person name="Douillard F.P."/>
            <person name="Paul Ross R."/>
            <person name="Yang R."/>
            <person name="Briner A.E."/>
            <person name="Felis G.E."/>
            <person name="de Vos W.M."/>
            <person name="Barrangou R."/>
            <person name="Klaenhammer T.R."/>
            <person name="Caufield P.W."/>
            <person name="Cui Y."/>
            <person name="Zhang H."/>
            <person name="O'Toole P.W."/>
        </authorList>
    </citation>
    <scope>NUCLEOTIDE SEQUENCE [LARGE SCALE GENOMIC DNA]</scope>
    <source>
        <strain evidence="1 2">DSM 24302</strain>
    </source>
</reference>
<sequence>MKITVSDAASQWFQDEMGLTSGNGVRFYGKVYGKTPVHNGFSLAMARDDDPGEMYASTIKDGINYFVAMPDEWFFKGLDFGIDFDPDKGENLIYTYTENGEL</sequence>
<dbReference type="RefSeq" id="WP_056978391.1">
    <property type="nucleotide sequence ID" value="NZ_AYZR01000008.1"/>
</dbReference>
<dbReference type="InterPro" id="IPR035903">
    <property type="entry name" value="HesB-like_dom_sf"/>
</dbReference>
<gene>
    <name evidence="1" type="ORF">FC56_GL000644</name>
</gene>
<name>A0A0R2D2M6_9LACO</name>
<dbReference type="Proteomes" id="UP000051256">
    <property type="component" value="Unassembled WGS sequence"/>
</dbReference>